<dbReference type="Proteomes" id="UP000238007">
    <property type="component" value="Unassembled WGS sequence"/>
</dbReference>
<comment type="caution">
    <text evidence="2">The sequence shown here is derived from an EMBL/GenBank/DDBJ whole genome shotgun (WGS) entry which is preliminary data.</text>
</comment>
<evidence type="ECO:0000313" key="2">
    <source>
        <dbReference type="EMBL" id="PRY76664.1"/>
    </source>
</evidence>
<dbReference type="RefSeq" id="WP_106358307.1">
    <property type="nucleotide sequence ID" value="NZ_PVTP01000008.1"/>
</dbReference>
<sequence>MRLAGLATHIPTGRIAAETIIAAAGGTRAEAQVFCRMFDMTHVSAVPEGETLMPQLSGILDDLNCDQDVSVPDALIHVHGQPLQVPNGVASPIQPLRQSHPFLANVQRCYDVDQHNCSGMFWALDLARTLLGTGLATSVLILGGDSHIGLPVRDRYVPGCTLMGDAFCGIVVDLDQAGPQFGKIALHTHPEFASGRAGTTAQMGAFFAAHSDMVARALEDVNFGWSGKGALLPHNVNRMAWSSFARSYNVAASRIRLDLLPDVGHCYVCDPFLLLAAERERDPHLRGAPTLLSVGMGGYVGAAGIVPAAKIIEKSENIKKEAAPCMQLLDY</sequence>
<evidence type="ECO:0000313" key="3">
    <source>
        <dbReference type="Proteomes" id="UP000238007"/>
    </source>
</evidence>
<dbReference type="Pfam" id="PF08545">
    <property type="entry name" value="ACP_syn_III"/>
    <property type="match status" value="1"/>
</dbReference>
<keyword evidence="3" id="KW-1185">Reference proteome</keyword>
<dbReference type="GO" id="GO:0016746">
    <property type="term" value="F:acyltransferase activity"/>
    <property type="evidence" value="ECO:0007669"/>
    <property type="project" value="InterPro"/>
</dbReference>
<evidence type="ECO:0000259" key="1">
    <source>
        <dbReference type="Pfam" id="PF08545"/>
    </source>
</evidence>
<feature type="domain" description="Beta-ketoacyl-[acyl-carrier-protein] synthase III N-terminal" evidence="1">
    <location>
        <begin position="114"/>
        <end position="189"/>
    </location>
</feature>
<reference evidence="2 3" key="1">
    <citation type="submission" date="2018-03" db="EMBL/GenBank/DDBJ databases">
        <title>Genomic Encyclopedia of Archaeal and Bacterial Type Strains, Phase II (KMG-II): from individual species to whole genera.</title>
        <authorList>
            <person name="Goeker M."/>
        </authorList>
    </citation>
    <scope>NUCLEOTIDE SEQUENCE [LARGE SCALE GENOMIC DNA]</scope>
    <source>
        <strain evidence="2 3">DSM 101533</strain>
    </source>
</reference>
<dbReference type="SUPFAM" id="SSF53901">
    <property type="entry name" value="Thiolase-like"/>
    <property type="match status" value="1"/>
</dbReference>
<protein>
    <submittedName>
        <fullName evidence="2">3-oxoacyl-[acyl-carrier-protein] synthase-3</fullName>
    </submittedName>
</protein>
<organism evidence="2 3">
    <name type="scientific">Yoonia maritima</name>
    <dbReference type="NCBI Taxonomy" id="1435347"/>
    <lineage>
        <taxon>Bacteria</taxon>
        <taxon>Pseudomonadati</taxon>
        <taxon>Pseudomonadota</taxon>
        <taxon>Alphaproteobacteria</taxon>
        <taxon>Rhodobacterales</taxon>
        <taxon>Paracoccaceae</taxon>
        <taxon>Yoonia</taxon>
    </lineage>
</organism>
<dbReference type="AlphaFoldDB" id="A0A2T0VXA6"/>
<accession>A0A2T0VXA6</accession>
<dbReference type="InterPro" id="IPR013751">
    <property type="entry name" value="ACP_syn_III_N"/>
</dbReference>
<name>A0A2T0VXA6_9RHOB</name>
<dbReference type="InterPro" id="IPR016039">
    <property type="entry name" value="Thiolase-like"/>
</dbReference>
<dbReference type="EMBL" id="PVTP01000008">
    <property type="protein sequence ID" value="PRY76664.1"/>
    <property type="molecule type" value="Genomic_DNA"/>
</dbReference>
<dbReference type="Gene3D" id="3.40.47.10">
    <property type="match status" value="2"/>
</dbReference>
<dbReference type="OrthoDB" id="5850233at2"/>
<gene>
    <name evidence="2" type="ORF">CLV80_108128</name>
</gene>
<proteinExistence type="predicted"/>